<feature type="region of interest" description="Disordered" evidence="1">
    <location>
        <begin position="376"/>
        <end position="402"/>
    </location>
</feature>
<dbReference type="Gene3D" id="3.40.1360.10">
    <property type="match status" value="1"/>
</dbReference>
<dbReference type="EMBL" id="CP000637">
    <property type="protein sequence ID" value="ACM39582.1"/>
    <property type="molecule type" value="Genomic_DNA"/>
</dbReference>
<feature type="compositionally biased region" description="Basic and acidic residues" evidence="1">
    <location>
        <begin position="376"/>
        <end position="391"/>
    </location>
</feature>
<dbReference type="KEGG" id="avi:Avi_8077"/>
<evidence type="ECO:0000259" key="2">
    <source>
        <dbReference type="Pfam" id="PF13154"/>
    </source>
</evidence>
<dbReference type="SUPFAM" id="SSF57783">
    <property type="entry name" value="Zinc beta-ribbon"/>
    <property type="match status" value="1"/>
</dbReference>
<dbReference type="InterPro" id="IPR025054">
    <property type="entry name" value="DUF3991"/>
</dbReference>
<organism evidence="3 4">
    <name type="scientific">Allorhizobium ampelinum (strain ATCC BAA-846 / DSM 112012 / S4)</name>
    <name type="common">Agrobacterium vitis (strain S4)</name>
    <dbReference type="NCBI Taxonomy" id="311402"/>
    <lineage>
        <taxon>Bacteria</taxon>
        <taxon>Pseudomonadati</taxon>
        <taxon>Pseudomonadota</taxon>
        <taxon>Alphaproteobacteria</taxon>
        <taxon>Hyphomicrobiales</taxon>
        <taxon>Rhizobiaceae</taxon>
        <taxon>Rhizobium/Agrobacterium group</taxon>
        <taxon>Allorhizobium</taxon>
        <taxon>Allorhizobium ampelinum</taxon>
    </lineage>
</organism>
<dbReference type="AlphaFoldDB" id="B9K4D2"/>
<sequence>MNMFRVGLIETLPFHRCRLRAAGGKGSFATAGLSASAQTCRSAGCQPRPCLLCSSRTVENGPANRGEIKITKKGGRRSAGKGMEKRKLEDLRDRVPCAVVLEQAGFAVDVKESTRRAVKYRRGAEIIIVIHQGRGWFDPLSDAKGDVFNLAAHLDGLSFVESLNQVAALVGFVANEPVWSRTVRDPAPSDTIPERWAKRRKPWRGSMTWRYLQVERRLSETIIRAAIRDDVLREGPQGSMWAAHVNEHGAISGWEERGPDWRGFSTGGSKVLFRLGAIDALRLCVTEAAIDAMSLAAFEGLREGSLYLSTGGGWSPSTDAAVRKLAARAGIQLVAATDANIQGETFASRLRDIADEAGCDWLRLTPPDEDWNDALCAREKEKQEKQNEGRRGLPHARRPRQG</sequence>
<name>B9K4D2_ALLAM</name>
<dbReference type="Pfam" id="PF13155">
    <property type="entry name" value="Toprim_2"/>
    <property type="match status" value="1"/>
</dbReference>
<protein>
    <recommendedName>
        <fullName evidence="2">DUF3991 domain-containing protein</fullName>
    </recommendedName>
</protein>
<dbReference type="Proteomes" id="UP000001596">
    <property type="component" value="Plasmid pTiS4"/>
</dbReference>
<geneLocation type="plasmid" evidence="3 4">
    <name>pTiS4</name>
</geneLocation>
<evidence type="ECO:0000256" key="1">
    <source>
        <dbReference type="SAM" id="MobiDB-lite"/>
    </source>
</evidence>
<dbReference type="CDD" id="cd00188">
    <property type="entry name" value="TOPRIM"/>
    <property type="match status" value="1"/>
</dbReference>
<dbReference type="Pfam" id="PF13154">
    <property type="entry name" value="DUF3991"/>
    <property type="match status" value="1"/>
</dbReference>
<evidence type="ECO:0000313" key="3">
    <source>
        <dbReference type="EMBL" id="ACM39582.1"/>
    </source>
</evidence>
<evidence type="ECO:0000313" key="4">
    <source>
        <dbReference type="Proteomes" id="UP000001596"/>
    </source>
</evidence>
<gene>
    <name evidence="3" type="ordered locus">Avi_8077</name>
</gene>
<accession>B9K4D2</accession>
<keyword evidence="3" id="KW-0614">Plasmid</keyword>
<reference evidence="3 4" key="1">
    <citation type="journal article" date="2009" name="J. Bacteriol.">
        <title>Genome sequences of three Agrobacterium biovars help elucidate the evolution of multichromosome genomes in bacteria.</title>
        <authorList>
            <person name="Slater S.C."/>
            <person name="Goldman B.S."/>
            <person name="Goodner B."/>
            <person name="Setubal J.C."/>
            <person name="Farrand S.K."/>
            <person name="Nester E.W."/>
            <person name="Burr T.J."/>
            <person name="Banta L."/>
            <person name="Dickerman A.W."/>
            <person name="Paulsen I."/>
            <person name="Otten L."/>
            <person name="Suen G."/>
            <person name="Welch R."/>
            <person name="Almeida N.F."/>
            <person name="Arnold F."/>
            <person name="Burton O.T."/>
            <person name="Du Z."/>
            <person name="Ewing A."/>
            <person name="Godsy E."/>
            <person name="Heisel S."/>
            <person name="Houmiel K.L."/>
            <person name="Jhaveri J."/>
            <person name="Lu J."/>
            <person name="Miller N.M."/>
            <person name="Norton S."/>
            <person name="Chen Q."/>
            <person name="Phoolcharoen W."/>
            <person name="Ohlin V."/>
            <person name="Ondrusek D."/>
            <person name="Pride N."/>
            <person name="Stricklin S.L."/>
            <person name="Sun J."/>
            <person name="Wheeler C."/>
            <person name="Wilson L."/>
            <person name="Zhu H."/>
            <person name="Wood D.W."/>
        </authorList>
    </citation>
    <scope>NUCLEOTIDE SEQUENCE [LARGE SCALE GENOMIC DNA]</scope>
    <source>
        <strain evidence="4">S4 / ATCC BAA-846</strain>
        <plasmid evidence="3 4">pTiS4</plasmid>
    </source>
</reference>
<keyword evidence="4" id="KW-1185">Reference proteome</keyword>
<feature type="domain" description="DUF3991" evidence="2">
    <location>
        <begin position="210"/>
        <end position="279"/>
    </location>
</feature>
<dbReference type="HOGENOM" id="CLU_057274_0_0_5"/>
<proteinExistence type="predicted"/>
<feature type="compositionally biased region" description="Basic residues" evidence="1">
    <location>
        <begin position="392"/>
        <end position="402"/>
    </location>
</feature>